<evidence type="ECO:0000313" key="9">
    <source>
        <dbReference type="Proteomes" id="UP000234384"/>
    </source>
</evidence>
<evidence type="ECO:0000256" key="5">
    <source>
        <dbReference type="ARBA" id="ARBA00022989"/>
    </source>
</evidence>
<evidence type="ECO:0000256" key="6">
    <source>
        <dbReference type="ARBA" id="ARBA00023136"/>
    </source>
</evidence>
<proteinExistence type="inferred from homology"/>
<evidence type="ECO:0000256" key="2">
    <source>
        <dbReference type="ARBA" id="ARBA00005262"/>
    </source>
</evidence>
<dbReference type="GO" id="GO:0005886">
    <property type="term" value="C:plasma membrane"/>
    <property type="evidence" value="ECO:0007669"/>
    <property type="project" value="UniProtKB-SubCell"/>
</dbReference>
<dbReference type="Proteomes" id="UP000234384">
    <property type="component" value="Unassembled WGS sequence"/>
</dbReference>
<organism evidence="8 9">
    <name type="scientific">Falseniella ignava</name>
    <dbReference type="NCBI Taxonomy" id="137730"/>
    <lineage>
        <taxon>Bacteria</taxon>
        <taxon>Bacillati</taxon>
        <taxon>Bacillota</taxon>
        <taxon>Bacilli</taxon>
        <taxon>Lactobacillales</taxon>
        <taxon>Aerococcaceae</taxon>
        <taxon>Falseniella</taxon>
    </lineage>
</organism>
<feature type="transmembrane region" description="Helical" evidence="7">
    <location>
        <begin position="112"/>
        <end position="134"/>
    </location>
</feature>
<evidence type="ECO:0000313" key="8">
    <source>
        <dbReference type="EMBL" id="PKY87576.1"/>
    </source>
</evidence>
<keyword evidence="6 7" id="KW-0472">Membrane</keyword>
<dbReference type="PANTHER" id="PTHR43663:SF1">
    <property type="entry name" value="CHROMATE TRANSPORTER"/>
    <property type="match status" value="1"/>
</dbReference>
<keyword evidence="3" id="KW-1003">Cell membrane</keyword>
<name>A0A2I1JW29_9LACT</name>
<dbReference type="EMBL" id="PKHE01000024">
    <property type="protein sequence ID" value="PKY87576.1"/>
    <property type="molecule type" value="Genomic_DNA"/>
</dbReference>
<dbReference type="AlphaFoldDB" id="A0A2I1JW29"/>
<dbReference type="RefSeq" id="WP_006700929.1">
    <property type="nucleotide sequence ID" value="NZ_PKHE01000024.1"/>
</dbReference>
<evidence type="ECO:0000256" key="4">
    <source>
        <dbReference type="ARBA" id="ARBA00022692"/>
    </source>
</evidence>
<evidence type="ECO:0000256" key="1">
    <source>
        <dbReference type="ARBA" id="ARBA00004651"/>
    </source>
</evidence>
<keyword evidence="4 7" id="KW-0812">Transmembrane</keyword>
<keyword evidence="5 7" id="KW-1133">Transmembrane helix</keyword>
<dbReference type="InterPro" id="IPR052518">
    <property type="entry name" value="CHR_Transporter"/>
</dbReference>
<feature type="transmembrane region" description="Helical" evidence="7">
    <location>
        <begin position="80"/>
        <end position="106"/>
    </location>
</feature>
<comment type="similarity">
    <text evidence="2">Belongs to the chromate ion transporter (CHR) (TC 2.A.51) family.</text>
</comment>
<gene>
    <name evidence="8" type="ORF">CYJ57_07120</name>
</gene>
<dbReference type="GO" id="GO:0015109">
    <property type="term" value="F:chromate transmembrane transporter activity"/>
    <property type="evidence" value="ECO:0007669"/>
    <property type="project" value="InterPro"/>
</dbReference>
<evidence type="ECO:0000256" key="7">
    <source>
        <dbReference type="SAM" id="Phobius"/>
    </source>
</evidence>
<sequence>MSQKTKQSMLWTLFTSTFYISMFTFGGGYVIVPLMKERFSKELGWIDQDEILRLISIGQSAPGPVAVNTSIILGYRMCGLLGALVATAGTVIPPLMIMTIATYIYLFIRDNFYVANVMKGMQAGIAAIIFSVVYDMAQRIIKTGDKVHITVMIIALVAAIGFRINVIWLLAFSVVVGIVYSLYQLKRQERE</sequence>
<comment type="subcellular location">
    <subcellularLocation>
        <location evidence="1">Cell membrane</location>
        <topology evidence="1">Multi-pass membrane protein</topology>
    </subcellularLocation>
</comment>
<dbReference type="PANTHER" id="PTHR43663">
    <property type="entry name" value="CHROMATE TRANSPORT PROTEIN-RELATED"/>
    <property type="match status" value="1"/>
</dbReference>
<accession>A0A2I1JW29</accession>
<reference evidence="8 9" key="1">
    <citation type="submission" date="2017-12" db="EMBL/GenBank/DDBJ databases">
        <title>Phylogenetic diversity of female urinary microbiome.</title>
        <authorList>
            <person name="Thomas-White K."/>
            <person name="Wolfe A.J."/>
        </authorList>
    </citation>
    <scope>NUCLEOTIDE SEQUENCE [LARGE SCALE GENOMIC DNA]</scope>
    <source>
        <strain evidence="8 9">UMB0898</strain>
    </source>
</reference>
<dbReference type="InterPro" id="IPR003370">
    <property type="entry name" value="Chromate_transpt"/>
</dbReference>
<evidence type="ECO:0000256" key="3">
    <source>
        <dbReference type="ARBA" id="ARBA00022475"/>
    </source>
</evidence>
<dbReference type="OrthoDB" id="9027281at2"/>
<comment type="caution">
    <text evidence="8">The sequence shown here is derived from an EMBL/GenBank/DDBJ whole genome shotgun (WGS) entry which is preliminary data.</text>
</comment>
<dbReference type="Pfam" id="PF02417">
    <property type="entry name" value="Chromate_transp"/>
    <property type="match status" value="1"/>
</dbReference>
<feature type="transmembrane region" description="Helical" evidence="7">
    <location>
        <begin position="146"/>
        <end position="162"/>
    </location>
</feature>
<feature type="transmembrane region" description="Helical" evidence="7">
    <location>
        <begin position="12"/>
        <end position="32"/>
    </location>
</feature>
<protein>
    <submittedName>
        <fullName evidence="8">Chromate transporter</fullName>
    </submittedName>
</protein>